<name>A0A1H9PS78_9LACT</name>
<gene>
    <name evidence="1" type="ORF">SAMN04488559_101106</name>
</gene>
<evidence type="ECO:0000313" key="2">
    <source>
        <dbReference type="Proteomes" id="UP000198948"/>
    </source>
</evidence>
<dbReference type="OrthoDB" id="3031071at2"/>
<sequence length="90" mass="10387">MIKATDLKKVEEGIGLNEVDDYLFFAMEAIGIDSFAIKVKDFEQENPTLYGEGESFYEEAHAHNLVYWTHDTWAETLQDLFGMIAYGLDW</sequence>
<reference evidence="1 2" key="1">
    <citation type="submission" date="2016-10" db="EMBL/GenBank/DDBJ databases">
        <authorList>
            <person name="de Groot N.N."/>
        </authorList>
    </citation>
    <scope>NUCLEOTIDE SEQUENCE [LARGE SCALE GENOMIC DNA]</scope>
    <source>
        <strain evidence="1 2">DSM 13760</strain>
    </source>
</reference>
<dbReference type="AlphaFoldDB" id="A0A1H9PS78"/>
<proteinExistence type="predicted"/>
<dbReference type="EMBL" id="FOHA01000001">
    <property type="protein sequence ID" value="SER51081.1"/>
    <property type="molecule type" value="Genomic_DNA"/>
</dbReference>
<keyword evidence="2" id="KW-1185">Reference proteome</keyword>
<dbReference type="Proteomes" id="UP000198948">
    <property type="component" value="Unassembled WGS sequence"/>
</dbReference>
<protein>
    <submittedName>
        <fullName evidence="1">Uncharacterized protein</fullName>
    </submittedName>
</protein>
<dbReference type="STRING" id="142588.SAMN04488559_101106"/>
<evidence type="ECO:0000313" key="1">
    <source>
        <dbReference type="EMBL" id="SER51081.1"/>
    </source>
</evidence>
<accession>A0A1H9PS78</accession>
<organism evidence="1 2">
    <name type="scientific">Isobaculum melis</name>
    <dbReference type="NCBI Taxonomy" id="142588"/>
    <lineage>
        <taxon>Bacteria</taxon>
        <taxon>Bacillati</taxon>
        <taxon>Bacillota</taxon>
        <taxon>Bacilli</taxon>
        <taxon>Lactobacillales</taxon>
        <taxon>Carnobacteriaceae</taxon>
        <taxon>Isobaculum</taxon>
    </lineage>
</organism>
<dbReference type="RefSeq" id="WP_143047317.1">
    <property type="nucleotide sequence ID" value="NZ_FOHA01000001.1"/>
</dbReference>